<dbReference type="Pfam" id="PF03101">
    <property type="entry name" value="FAR1"/>
    <property type="match status" value="1"/>
</dbReference>
<dbReference type="PANTHER" id="PTHR47718">
    <property type="entry name" value="OS01G0519700 PROTEIN"/>
    <property type="match status" value="1"/>
</dbReference>
<keyword evidence="1" id="KW-0479">Metal-binding</keyword>
<evidence type="ECO:0000256" key="2">
    <source>
        <dbReference type="SAM" id="MobiDB-lite"/>
    </source>
</evidence>
<evidence type="ECO:0000313" key="5">
    <source>
        <dbReference type="Proteomes" id="UP000289738"/>
    </source>
</evidence>
<gene>
    <name evidence="4" type="ORF">Ahy_A09g042536</name>
</gene>
<accession>A0A445BG57</accession>
<feature type="region of interest" description="Disordered" evidence="2">
    <location>
        <begin position="1"/>
        <end position="33"/>
    </location>
</feature>
<dbReference type="InterPro" id="IPR007527">
    <property type="entry name" value="Znf_SWIM"/>
</dbReference>
<dbReference type="Pfam" id="PF10551">
    <property type="entry name" value="MULE"/>
    <property type="match status" value="1"/>
</dbReference>
<protein>
    <recommendedName>
        <fullName evidence="3">SWIM-type domain-containing protein</fullName>
    </recommendedName>
</protein>
<reference evidence="4 5" key="1">
    <citation type="submission" date="2019-01" db="EMBL/GenBank/DDBJ databases">
        <title>Sequencing of cultivated peanut Arachis hypogaea provides insights into genome evolution and oil improvement.</title>
        <authorList>
            <person name="Chen X."/>
        </authorList>
    </citation>
    <scope>NUCLEOTIDE SEQUENCE [LARGE SCALE GENOMIC DNA]</scope>
    <source>
        <strain evidence="5">cv. Fuhuasheng</strain>
        <tissue evidence="4">Leaves</tissue>
    </source>
</reference>
<dbReference type="EMBL" id="SDMP01000009">
    <property type="protein sequence ID" value="RYR37668.1"/>
    <property type="molecule type" value="Genomic_DNA"/>
</dbReference>
<dbReference type="Proteomes" id="UP000289738">
    <property type="component" value="Chromosome A09"/>
</dbReference>
<dbReference type="InterPro" id="IPR018289">
    <property type="entry name" value="MULE_transposase_dom"/>
</dbReference>
<dbReference type="PROSITE" id="PS50966">
    <property type="entry name" value="ZF_SWIM"/>
    <property type="match status" value="1"/>
</dbReference>
<dbReference type="STRING" id="3818.A0A445BG57"/>
<evidence type="ECO:0000259" key="3">
    <source>
        <dbReference type="PROSITE" id="PS50966"/>
    </source>
</evidence>
<keyword evidence="1" id="KW-0863">Zinc-finger</keyword>
<sequence>MASCSRVVNKMGSGSSEDPNSDGEMPRMVGDDEEKMVDIGMEEDEFEGFRYNQSEGIANTKFDAVPVTASDVRKMEFNSPVEATIFYEEYSRAKGFVMRQGKKLKIKNGDFVRYTYLCNRQGFRDKKWLEKVDCKREHKVVTRCGCPAEMRIKPKGDSGRWYVSRFVEEHNHKLLPMKYVDYLPAHRKISDVDIAHMESMRQVGISIPKIYESIAAQAGGFNFVPFTKRDMYNEVRRQRAMQNGDVNAALRVLEGAARTEEKLYWRYEVGEGQHMCDLFWSDGRSQQDYQVFGDVLAFDATYGRNKYNLPVIVFSGVNHHNQTCVFATAMVSCESIASYVWVLRKLLECMGGKAPTAVITDGDRSMRVAIQEVFPNAHHRLCGWHLLKNATVNVCKPRFTSLFRHCMLADIEVAEFELLWDAMLEECGVRELEWVKDMFVERRYGILEFVTNFQRCVDFLRDNEEELDFRSSYGTPVLQTQFPELEKSGAVNFTRKIFSRYRESLKRCVWVTILECIQGVDRCVYVTQKYRRPDSRWNVVHMRRKEEFVCSCLRMESFGLPCVHILAVLVRLDFVSLPKNLVLPRWSKAAKEDLCYERLSGQYSDAGVLYRSRVGAFLQHCKRLAKVACIREEDFKEYLAKVVWLLGPQLATLEEGLGILLVSGLKAQDVAMNLLGLGVSSGVSAAPAGVSAIEGPAVPMLHHHQQCQPRSRVRKHYHQMLTWVPDSKNKGALFGADCWSSLDPCICGYSLVVI</sequence>
<dbReference type="InterPro" id="IPR004330">
    <property type="entry name" value="FAR1_DNA_bnd_dom"/>
</dbReference>
<dbReference type="AlphaFoldDB" id="A0A445BG57"/>
<dbReference type="GO" id="GO:0008270">
    <property type="term" value="F:zinc ion binding"/>
    <property type="evidence" value="ECO:0007669"/>
    <property type="project" value="UniProtKB-KW"/>
</dbReference>
<dbReference type="Pfam" id="PF04434">
    <property type="entry name" value="SWIM"/>
    <property type="match status" value="1"/>
</dbReference>
<proteinExistence type="predicted"/>
<feature type="domain" description="SWIM-type" evidence="3">
    <location>
        <begin position="538"/>
        <end position="573"/>
    </location>
</feature>
<organism evidence="4 5">
    <name type="scientific">Arachis hypogaea</name>
    <name type="common">Peanut</name>
    <dbReference type="NCBI Taxonomy" id="3818"/>
    <lineage>
        <taxon>Eukaryota</taxon>
        <taxon>Viridiplantae</taxon>
        <taxon>Streptophyta</taxon>
        <taxon>Embryophyta</taxon>
        <taxon>Tracheophyta</taxon>
        <taxon>Spermatophyta</taxon>
        <taxon>Magnoliopsida</taxon>
        <taxon>eudicotyledons</taxon>
        <taxon>Gunneridae</taxon>
        <taxon>Pentapetalae</taxon>
        <taxon>rosids</taxon>
        <taxon>fabids</taxon>
        <taxon>Fabales</taxon>
        <taxon>Fabaceae</taxon>
        <taxon>Papilionoideae</taxon>
        <taxon>50 kb inversion clade</taxon>
        <taxon>dalbergioids sensu lato</taxon>
        <taxon>Dalbergieae</taxon>
        <taxon>Pterocarpus clade</taxon>
        <taxon>Arachis</taxon>
    </lineage>
</organism>
<evidence type="ECO:0000256" key="1">
    <source>
        <dbReference type="PROSITE-ProRule" id="PRU00325"/>
    </source>
</evidence>
<comment type="caution">
    <text evidence="4">The sequence shown here is derived from an EMBL/GenBank/DDBJ whole genome shotgun (WGS) entry which is preliminary data.</text>
</comment>
<dbReference type="PANTHER" id="PTHR47718:SF15">
    <property type="entry name" value="PROTEIN FAR1-RELATED SEQUENCE 5-LIKE"/>
    <property type="match status" value="1"/>
</dbReference>
<name>A0A445BG57_ARAHY</name>
<evidence type="ECO:0000313" key="4">
    <source>
        <dbReference type="EMBL" id="RYR37668.1"/>
    </source>
</evidence>
<keyword evidence="1" id="KW-0862">Zinc</keyword>
<keyword evidence="5" id="KW-1185">Reference proteome</keyword>